<feature type="modified residue" description="Phosphohistidine" evidence="6">
    <location>
        <position position="54"/>
    </location>
</feature>
<dbReference type="SUPFAM" id="SSF47226">
    <property type="entry name" value="Histidine-containing phosphotransfer domain, HPT domain"/>
    <property type="match status" value="1"/>
</dbReference>
<accession>A0ABS0YDG8</accession>
<keyword evidence="5" id="KW-0418">Kinase</keyword>
<dbReference type="SUPFAM" id="SSF52172">
    <property type="entry name" value="CheY-like"/>
    <property type="match status" value="1"/>
</dbReference>
<dbReference type="RefSeq" id="WP_199388872.1">
    <property type="nucleotide sequence ID" value="NZ_JAEMHL010000003.1"/>
</dbReference>
<feature type="compositionally biased region" description="Pro residues" evidence="8">
    <location>
        <begin position="119"/>
        <end position="135"/>
    </location>
</feature>
<evidence type="ECO:0000313" key="13">
    <source>
        <dbReference type="EMBL" id="MBJ6750363.1"/>
    </source>
</evidence>
<keyword evidence="3 7" id="KW-0597">Phosphoprotein</keyword>
<evidence type="ECO:0000259" key="12">
    <source>
        <dbReference type="PROSITE" id="PS50894"/>
    </source>
</evidence>
<dbReference type="Gene3D" id="2.30.30.40">
    <property type="entry name" value="SH3 Domains"/>
    <property type="match status" value="1"/>
</dbReference>
<dbReference type="Gene3D" id="3.30.565.10">
    <property type="entry name" value="Histidine kinase-like ATPase, C-terminal domain"/>
    <property type="match status" value="1"/>
</dbReference>
<evidence type="ECO:0000256" key="6">
    <source>
        <dbReference type="PROSITE-ProRule" id="PRU00110"/>
    </source>
</evidence>
<evidence type="ECO:0000256" key="1">
    <source>
        <dbReference type="ARBA" id="ARBA00000085"/>
    </source>
</evidence>
<evidence type="ECO:0000256" key="4">
    <source>
        <dbReference type="ARBA" id="ARBA00022679"/>
    </source>
</evidence>
<feature type="modified residue" description="4-aspartylphosphate" evidence="7">
    <location>
        <position position="696"/>
    </location>
</feature>
<evidence type="ECO:0000259" key="9">
    <source>
        <dbReference type="PROSITE" id="PS50109"/>
    </source>
</evidence>
<reference evidence="13 14" key="1">
    <citation type="submission" date="2020-12" db="EMBL/GenBank/DDBJ databases">
        <title>Geomonas sp. Red421, isolated from paddy soil.</title>
        <authorList>
            <person name="Xu Z."/>
            <person name="Zhang Z."/>
            <person name="Masuda Y."/>
            <person name="Itoh H."/>
            <person name="Senoo K."/>
        </authorList>
    </citation>
    <scope>NUCLEOTIDE SEQUENCE [LARGE SCALE GENOMIC DNA]</scope>
    <source>
        <strain evidence="13 14">Red421</strain>
    </source>
</reference>
<dbReference type="CDD" id="cd00088">
    <property type="entry name" value="HPT"/>
    <property type="match status" value="1"/>
</dbReference>
<evidence type="ECO:0000259" key="11">
    <source>
        <dbReference type="PROSITE" id="PS50851"/>
    </source>
</evidence>
<name>A0ABS0YDG8_9BACT</name>
<dbReference type="Pfam" id="PF02518">
    <property type="entry name" value="HATPase_c"/>
    <property type="match status" value="1"/>
</dbReference>
<dbReference type="InterPro" id="IPR002545">
    <property type="entry name" value="CheW-lke_dom"/>
</dbReference>
<dbReference type="EMBL" id="JAEMHL010000003">
    <property type="protein sequence ID" value="MBJ6750363.1"/>
    <property type="molecule type" value="Genomic_DNA"/>
</dbReference>
<dbReference type="PANTHER" id="PTHR43395">
    <property type="entry name" value="SENSOR HISTIDINE KINASE CHEA"/>
    <property type="match status" value="1"/>
</dbReference>
<protein>
    <recommendedName>
        <fullName evidence="2">histidine kinase</fullName>
        <ecNumber evidence="2">2.7.13.3</ecNumber>
    </recommendedName>
</protein>
<feature type="domain" description="CheW-like" evidence="11">
    <location>
        <begin position="493"/>
        <end position="628"/>
    </location>
</feature>
<keyword evidence="4" id="KW-0808">Transferase</keyword>
<dbReference type="Pfam" id="PF00072">
    <property type="entry name" value="Response_reg"/>
    <property type="match status" value="1"/>
</dbReference>
<evidence type="ECO:0000256" key="7">
    <source>
        <dbReference type="PROSITE-ProRule" id="PRU00169"/>
    </source>
</evidence>
<proteinExistence type="predicted"/>
<feature type="compositionally biased region" description="Pro residues" evidence="8">
    <location>
        <begin position="158"/>
        <end position="167"/>
    </location>
</feature>
<comment type="caution">
    <text evidence="13">The sequence shown here is derived from an EMBL/GenBank/DDBJ whole genome shotgun (WGS) entry which is preliminary data.</text>
</comment>
<dbReference type="Gene3D" id="1.20.120.160">
    <property type="entry name" value="HPT domain"/>
    <property type="match status" value="1"/>
</dbReference>
<evidence type="ECO:0000313" key="14">
    <source>
        <dbReference type="Proteomes" id="UP000614714"/>
    </source>
</evidence>
<feature type="domain" description="Histidine kinase" evidence="9">
    <location>
        <begin position="286"/>
        <end position="491"/>
    </location>
</feature>
<dbReference type="InterPro" id="IPR004358">
    <property type="entry name" value="Sig_transdc_His_kin-like_C"/>
</dbReference>
<dbReference type="Pfam" id="PF01584">
    <property type="entry name" value="CheW"/>
    <property type="match status" value="1"/>
</dbReference>
<feature type="region of interest" description="Disordered" evidence="8">
    <location>
        <begin position="118"/>
        <end position="186"/>
    </location>
</feature>
<dbReference type="SUPFAM" id="SSF50341">
    <property type="entry name" value="CheW-like"/>
    <property type="match status" value="1"/>
</dbReference>
<dbReference type="Proteomes" id="UP000614714">
    <property type="component" value="Unassembled WGS sequence"/>
</dbReference>
<dbReference type="PROSITE" id="PS50109">
    <property type="entry name" value="HIS_KIN"/>
    <property type="match status" value="1"/>
</dbReference>
<dbReference type="InterPro" id="IPR008207">
    <property type="entry name" value="Sig_transdc_His_kin_Hpt_dom"/>
</dbReference>
<dbReference type="PROSITE" id="PS50110">
    <property type="entry name" value="RESPONSE_REGULATORY"/>
    <property type="match status" value="1"/>
</dbReference>
<feature type="domain" description="Response regulatory" evidence="10">
    <location>
        <begin position="647"/>
        <end position="763"/>
    </location>
</feature>
<dbReference type="InterPro" id="IPR001789">
    <property type="entry name" value="Sig_transdc_resp-reg_receiver"/>
</dbReference>
<comment type="catalytic activity">
    <reaction evidence="1">
        <text>ATP + protein L-histidine = ADP + protein N-phospho-L-histidine.</text>
        <dbReference type="EC" id="2.7.13.3"/>
    </reaction>
</comment>
<evidence type="ECO:0000256" key="2">
    <source>
        <dbReference type="ARBA" id="ARBA00012438"/>
    </source>
</evidence>
<dbReference type="PROSITE" id="PS50851">
    <property type="entry name" value="CHEW"/>
    <property type="match status" value="1"/>
</dbReference>
<gene>
    <name evidence="13" type="ORF">JFN91_09070</name>
</gene>
<feature type="compositionally biased region" description="Low complexity" evidence="8">
    <location>
        <begin position="145"/>
        <end position="157"/>
    </location>
</feature>
<evidence type="ECO:0000256" key="5">
    <source>
        <dbReference type="ARBA" id="ARBA00022777"/>
    </source>
</evidence>
<dbReference type="SMART" id="SM00387">
    <property type="entry name" value="HATPase_c"/>
    <property type="match status" value="1"/>
</dbReference>
<dbReference type="Pfam" id="PF01627">
    <property type="entry name" value="Hpt"/>
    <property type="match status" value="1"/>
</dbReference>
<evidence type="ECO:0000256" key="3">
    <source>
        <dbReference type="ARBA" id="ARBA00022553"/>
    </source>
</evidence>
<dbReference type="PROSITE" id="PS50894">
    <property type="entry name" value="HPT"/>
    <property type="match status" value="1"/>
</dbReference>
<dbReference type="SMART" id="SM00448">
    <property type="entry name" value="REC"/>
    <property type="match status" value="1"/>
</dbReference>
<feature type="domain" description="HPt" evidence="12">
    <location>
        <begin position="4"/>
        <end position="115"/>
    </location>
</feature>
<dbReference type="SMART" id="SM00260">
    <property type="entry name" value="CheW"/>
    <property type="match status" value="1"/>
</dbReference>
<dbReference type="EC" id="2.7.13.3" evidence="2"/>
<dbReference type="InterPro" id="IPR011006">
    <property type="entry name" value="CheY-like_superfamily"/>
</dbReference>
<dbReference type="InterPro" id="IPR036641">
    <property type="entry name" value="HPT_dom_sf"/>
</dbReference>
<dbReference type="SUPFAM" id="SSF55874">
    <property type="entry name" value="ATPase domain of HSP90 chaperone/DNA topoisomerase II/histidine kinase"/>
    <property type="match status" value="1"/>
</dbReference>
<dbReference type="InterPro" id="IPR005467">
    <property type="entry name" value="His_kinase_dom"/>
</dbReference>
<evidence type="ECO:0000256" key="8">
    <source>
        <dbReference type="SAM" id="MobiDB-lite"/>
    </source>
</evidence>
<dbReference type="SMART" id="SM00073">
    <property type="entry name" value="HPT"/>
    <property type="match status" value="1"/>
</dbReference>
<evidence type="ECO:0000259" key="10">
    <source>
        <dbReference type="PROSITE" id="PS50110"/>
    </source>
</evidence>
<dbReference type="PANTHER" id="PTHR43395:SF1">
    <property type="entry name" value="CHEMOTAXIS PROTEIN CHEA"/>
    <property type="match status" value="1"/>
</dbReference>
<organism evidence="13 14">
    <name type="scientific">Geomonas anaerohicana</name>
    <dbReference type="NCBI Taxonomy" id="2798583"/>
    <lineage>
        <taxon>Bacteria</taxon>
        <taxon>Pseudomonadati</taxon>
        <taxon>Thermodesulfobacteriota</taxon>
        <taxon>Desulfuromonadia</taxon>
        <taxon>Geobacterales</taxon>
        <taxon>Geobacteraceae</taxon>
        <taxon>Geomonas</taxon>
    </lineage>
</organism>
<keyword evidence="14" id="KW-1185">Reference proteome</keyword>
<dbReference type="InterPro" id="IPR051315">
    <property type="entry name" value="Bact_Chemotaxis_CheA"/>
</dbReference>
<dbReference type="InterPro" id="IPR036061">
    <property type="entry name" value="CheW-like_dom_sf"/>
</dbReference>
<dbReference type="InterPro" id="IPR003594">
    <property type="entry name" value="HATPase_dom"/>
</dbReference>
<dbReference type="Gene3D" id="3.40.50.2300">
    <property type="match status" value="1"/>
</dbReference>
<dbReference type="PRINTS" id="PR00344">
    <property type="entry name" value="BCTRLSENSOR"/>
</dbReference>
<sequence>MLDSDALLKELLATFEMEAREHLGELASLLLALERDPEPSEGRRLLESVFRRVHTLKGAAHAVNLPDIALACQRLEDVLADLKRGDVPLGLAQFDSLHASVNDLEQRLALALSAAAAVAPPPPRPEPPPPAPAVPPASREAEKVAAAQPTGQPAAPVAAPPAAPPPQRAAGSKPAQQHPVAARPLGDETVRVSARLLEELLLQSEELVSAKQSASALHEELAALAGELALRQGERGRALESARRAMKAAAGREGALAGLLEQNCQAERHIEGRLRLLEKSCDKHLRSLQGMIDPLLEEMKKLQLLPCATVCDPFAKLVRDLARELGKEAEFSCQGGELEIDRRILAELKEPLLHLVRNTVDHGIEAPGLREAAGKPARGAIRIDIRLQDANRAELILEDDGGGIDVARVKEAALRLEAAPAELLERMADQEALQLIFESGLSTSRSVGNVSGRGVGLAIVRESLERLGGHVTVASTPGRGTLFRLVFPLSFARIRGLLVQVRGRECVIPANNVEVSARVALADVKRVENRDTVLVNGEVVALVSLARILELERSAPAQEQNLSFVLLHAGDKRIAFAVDQVLGVQEILVKPLGRQLSRVRNVSGGTVLGNGKVVPVLNVADLFRSALAVEAPALPSPAPAGKPRPVSVLVAEDSITSRTLLKNILEAAGYQVRTAVDGADALSQLRAEPCDVVISDIEMPRMDGFQLTAAIRADSRLALLPVVLVTGLESRSDRERGIDVGASAYLVKSSFDQGNLVEVIQKLT</sequence>
<dbReference type="InterPro" id="IPR036890">
    <property type="entry name" value="HATPase_C_sf"/>
</dbReference>